<proteinExistence type="predicted"/>
<gene>
    <name evidence="3" type="ORF">HRUBRA_00354</name>
</gene>
<evidence type="ECO:0000256" key="1">
    <source>
        <dbReference type="SAM" id="MobiDB-lite"/>
    </source>
</evidence>
<feature type="domain" description="DUF7939" evidence="2">
    <location>
        <begin position="2"/>
        <end position="61"/>
    </location>
</feature>
<dbReference type="InterPro" id="IPR057699">
    <property type="entry name" value="DUF7939"/>
</dbReference>
<dbReference type="HOGENOM" id="CLU_2553572_0_0_6"/>
<comment type="caution">
    <text evidence="3">The sequence shown here is derived from an EMBL/GenBank/DDBJ whole genome shotgun (WGS) entry which is preliminary data.</text>
</comment>
<sequence length="82" mass="8414">MWLRTLPGAQKNSALLAQARALGGEELAAALAALDAALYGRGADLWDPAALDAAARMTRRRHGAGSGTADEDSALPPLYPTG</sequence>
<dbReference type="Proteomes" id="UP000029640">
    <property type="component" value="Unassembled WGS sequence"/>
</dbReference>
<feature type="region of interest" description="Disordered" evidence="1">
    <location>
        <begin position="59"/>
        <end position="82"/>
    </location>
</feature>
<dbReference type="EMBL" id="AUVB01000012">
    <property type="protein sequence ID" value="KGE05152.1"/>
    <property type="molecule type" value="Genomic_DNA"/>
</dbReference>
<organism evidence="3 4">
    <name type="scientific">Pseudohaliea rubra DSM 19751</name>
    <dbReference type="NCBI Taxonomy" id="1265313"/>
    <lineage>
        <taxon>Bacteria</taxon>
        <taxon>Pseudomonadati</taxon>
        <taxon>Pseudomonadota</taxon>
        <taxon>Gammaproteobacteria</taxon>
        <taxon>Cellvibrionales</taxon>
        <taxon>Halieaceae</taxon>
        <taxon>Pseudohaliea</taxon>
    </lineage>
</organism>
<name>A0A095VUP3_9GAMM</name>
<protein>
    <recommendedName>
        <fullName evidence="2">DUF7939 domain-containing protein</fullName>
    </recommendedName>
</protein>
<reference evidence="3 4" key="1">
    <citation type="journal article" date="2014" name="Genome Announc.">
        <title>Genome Sequence of Gammaproteobacterial Pseudohaliea rubra Type Strain DSM 19751, Isolated from Coastal Seawater of the Mediterranean Sea.</title>
        <authorList>
            <person name="Spring S."/>
            <person name="Fiebig A."/>
            <person name="Riedel T."/>
            <person name="Goker M."/>
            <person name="Klenk H.P."/>
        </authorList>
    </citation>
    <scope>NUCLEOTIDE SEQUENCE [LARGE SCALE GENOMIC DNA]</scope>
    <source>
        <strain evidence="3 4">DSM 19751</strain>
    </source>
</reference>
<dbReference type="AlphaFoldDB" id="A0A095VUP3"/>
<keyword evidence="4" id="KW-1185">Reference proteome</keyword>
<evidence type="ECO:0000259" key="2">
    <source>
        <dbReference type="Pfam" id="PF25607"/>
    </source>
</evidence>
<evidence type="ECO:0000313" key="4">
    <source>
        <dbReference type="Proteomes" id="UP000029640"/>
    </source>
</evidence>
<accession>A0A095VUP3</accession>
<dbReference type="Pfam" id="PF25607">
    <property type="entry name" value="DUF7939"/>
    <property type="match status" value="1"/>
</dbReference>
<evidence type="ECO:0000313" key="3">
    <source>
        <dbReference type="EMBL" id="KGE05152.1"/>
    </source>
</evidence>